<dbReference type="Pfam" id="PF03466">
    <property type="entry name" value="LysR_substrate"/>
    <property type="match status" value="1"/>
</dbReference>
<dbReference type="InterPro" id="IPR058163">
    <property type="entry name" value="LysR-type_TF_proteobact-type"/>
</dbReference>
<evidence type="ECO:0000256" key="4">
    <source>
        <dbReference type="ARBA" id="ARBA00023163"/>
    </source>
</evidence>
<dbReference type="Gene3D" id="3.40.190.10">
    <property type="entry name" value="Periplasmic binding protein-like II"/>
    <property type="match status" value="2"/>
</dbReference>
<dbReference type="GO" id="GO:0006351">
    <property type="term" value="P:DNA-templated transcription"/>
    <property type="evidence" value="ECO:0007669"/>
    <property type="project" value="TreeGrafter"/>
</dbReference>
<dbReference type="SUPFAM" id="SSF46785">
    <property type="entry name" value="Winged helix' DNA-binding domain"/>
    <property type="match status" value="1"/>
</dbReference>
<dbReference type="PROSITE" id="PS50931">
    <property type="entry name" value="HTH_LYSR"/>
    <property type="match status" value="1"/>
</dbReference>
<dbReference type="InterPro" id="IPR036390">
    <property type="entry name" value="WH_DNA-bd_sf"/>
</dbReference>
<dbReference type="FunFam" id="3.40.190.10:FF:000017">
    <property type="entry name" value="Glycine cleavage system transcriptional activator"/>
    <property type="match status" value="1"/>
</dbReference>
<evidence type="ECO:0000313" key="7">
    <source>
        <dbReference type="Proteomes" id="UP000264036"/>
    </source>
</evidence>
<sequence>MTRDIPPLNALLAFEAAARLLSVSKAGNELHVTHGAISRQIRVLESSLGIALIEKEGRGIKLTDSGVLLRDASAAAFGRVRSACAEIRHRSGNLPFVLACPGSLLARWFIPRLDKLNQDLPQLRLQLTAGEGELDPRNPNVDATLCFAAPPWPDDMLVHDLGAEYIGAVISPRYVNYGSLVDAPVSALLNEPLMYPASRPQAWAQWAQANQLPADNLQLGTAFEHLYYLLEAATAGLGVAIAPKQVVADDLAARRLEAPWGFVQTSARLSLWVPRARADQRSALLADWLGKALDFAGQPKS</sequence>
<dbReference type="Gene3D" id="1.10.10.10">
    <property type="entry name" value="Winged helix-like DNA-binding domain superfamily/Winged helix DNA-binding domain"/>
    <property type="match status" value="1"/>
</dbReference>
<dbReference type="SUPFAM" id="SSF53850">
    <property type="entry name" value="Periplasmic binding protein-like II"/>
    <property type="match status" value="1"/>
</dbReference>
<reference evidence="6 7" key="1">
    <citation type="journal article" date="2018" name="Nat. Biotechnol.">
        <title>A standardized bacterial taxonomy based on genome phylogeny substantially revises the tree of life.</title>
        <authorList>
            <person name="Parks D.H."/>
            <person name="Chuvochina M."/>
            <person name="Waite D.W."/>
            <person name="Rinke C."/>
            <person name="Skarshewski A."/>
            <person name="Chaumeil P.A."/>
            <person name="Hugenholtz P."/>
        </authorList>
    </citation>
    <scope>NUCLEOTIDE SEQUENCE [LARGE SCALE GENOMIC DNA]</scope>
    <source>
        <strain evidence="6">UBA10707</strain>
    </source>
</reference>
<keyword evidence="2" id="KW-0805">Transcription regulation</keyword>
<dbReference type="AlphaFoldDB" id="A0A356LB61"/>
<dbReference type="InterPro" id="IPR036388">
    <property type="entry name" value="WH-like_DNA-bd_sf"/>
</dbReference>
<name>A0A356LB61_9BURK</name>
<evidence type="ECO:0000256" key="3">
    <source>
        <dbReference type="ARBA" id="ARBA00023125"/>
    </source>
</evidence>
<organism evidence="6 7">
    <name type="scientific">Advenella kashmirensis</name>
    <dbReference type="NCBI Taxonomy" id="310575"/>
    <lineage>
        <taxon>Bacteria</taxon>
        <taxon>Pseudomonadati</taxon>
        <taxon>Pseudomonadota</taxon>
        <taxon>Betaproteobacteria</taxon>
        <taxon>Burkholderiales</taxon>
        <taxon>Alcaligenaceae</taxon>
    </lineage>
</organism>
<dbReference type="Proteomes" id="UP000264036">
    <property type="component" value="Unassembled WGS sequence"/>
</dbReference>
<feature type="domain" description="HTH lysR-type" evidence="5">
    <location>
        <begin position="6"/>
        <end position="63"/>
    </location>
</feature>
<dbReference type="Pfam" id="PF00126">
    <property type="entry name" value="HTH_1"/>
    <property type="match status" value="1"/>
</dbReference>
<keyword evidence="4" id="KW-0804">Transcription</keyword>
<proteinExistence type="inferred from homology"/>
<dbReference type="GO" id="GO:0003700">
    <property type="term" value="F:DNA-binding transcription factor activity"/>
    <property type="evidence" value="ECO:0007669"/>
    <property type="project" value="InterPro"/>
</dbReference>
<comment type="similarity">
    <text evidence="1">Belongs to the LysR transcriptional regulatory family.</text>
</comment>
<dbReference type="InterPro" id="IPR005119">
    <property type="entry name" value="LysR_subst-bd"/>
</dbReference>
<evidence type="ECO:0000256" key="2">
    <source>
        <dbReference type="ARBA" id="ARBA00023015"/>
    </source>
</evidence>
<comment type="caution">
    <text evidence="6">The sequence shown here is derived from an EMBL/GenBank/DDBJ whole genome shotgun (WGS) entry which is preliminary data.</text>
</comment>
<evidence type="ECO:0000259" key="5">
    <source>
        <dbReference type="PROSITE" id="PS50931"/>
    </source>
</evidence>
<dbReference type="EMBL" id="DOEK01000004">
    <property type="protein sequence ID" value="HBP28250.1"/>
    <property type="molecule type" value="Genomic_DNA"/>
</dbReference>
<protein>
    <submittedName>
        <fullName evidence="6">LysR family transcriptional regulator</fullName>
    </submittedName>
</protein>
<dbReference type="PANTHER" id="PTHR30537">
    <property type="entry name" value="HTH-TYPE TRANSCRIPTIONAL REGULATOR"/>
    <property type="match status" value="1"/>
</dbReference>
<dbReference type="InterPro" id="IPR000847">
    <property type="entry name" value="LysR_HTH_N"/>
</dbReference>
<dbReference type="PANTHER" id="PTHR30537:SF74">
    <property type="entry name" value="HTH-TYPE TRANSCRIPTIONAL REGULATOR TRPI"/>
    <property type="match status" value="1"/>
</dbReference>
<gene>
    <name evidence="6" type="ORF">DD666_02405</name>
</gene>
<dbReference type="GO" id="GO:0043565">
    <property type="term" value="F:sequence-specific DNA binding"/>
    <property type="evidence" value="ECO:0007669"/>
    <property type="project" value="TreeGrafter"/>
</dbReference>
<evidence type="ECO:0000256" key="1">
    <source>
        <dbReference type="ARBA" id="ARBA00009437"/>
    </source>
</evidence>
<keyword evidence="3" id="KW-0238">DNA-binding</keyword>
<evidence type="ECO:0000313" key="6">
    <source>
        <dbReference type="EMBL" id="HBP28250.1"/>
    </source>
</evidence>
<accession>A0A356LB61</accession>